<evidence type="ECO:0000256" key="5">
    <source>
        <dbReference type="ARBA" id="ARBA00024029"/>
    </source>
</evidence>
<evidence type="ECO:0000256" key="6">
    <source>
        <dbReference type="SAM" id="MobiDB-lite"/>
    </source>
</evidence>
<accession>A0ABW7Q3P1</accession>
<dbReference type="Proteomes" id="UP001610861">
    <property type="component" value="Unassembled WGS sequence"/>
</dbReference>
<keyword evidence="2" id="KW-0479">Metal-binding</keyword>
<gene>
    <name evidence="7" type="primary">mftE</name>
    <name evidence="7" type="ORF">ACH3VR_03120</name>
</gene>
<keyword evidence="3" id="KW-0378">Hydrolase</keyword>
<keyword evidence="4" id="KW-0862">Zinc</keyword>
<dbReference type="EMBL" id="JBIQWL010000001">
    <property type="protein sequence ID" value="MFH8249345.1"/>
    <property type="molecule type" value="Genomic_DNA"/>
</dbReference>
<comment type="similarity">
    <text evidence="5">Belongs to the creatininase superfamily.</text>
</comment>
<dbReference type="NCBIfam" id="TIGR03964">
    <property type="entry name" value="mycofact_creat"/>
    <property type="match status" value="1"/>
</dbReference>
<dbReference type="RefSeq" id="WP_396639286.1">
    <property type="nucleotide sequence ID" value="NZ_JBIQWL010000001.1"/>
</dbReference>
<organism evidence="7 8">
    <name type="scientific">Microbacterium alkaliflavum</name>
    <dbReference type="NCBI Taxonomy" id="3248839"/>
    <lineage>
        <taxon>Bacteria</taxon>
        <taxon>Bacillati</taxon>
        <taxon>Actinomycetota</taxon>
        <taxon>Actinomycetes</taxon>
        <taxon>Micrococcales</taxon>
        <taxon>Microbacteriaceae</taxon>
        <taxon>Microbacterium</taxon>
    </lineage>
</organism>
<evidence type="ECO:0000256" key="4">
    <source>
        <dbReference type="ARBA" id="ARBA00022833"/>
    </source>
</evidence>
<keyword evidence="8" id="KW-1185">Reference proteome</keyword>
<evidence type="ECO:0000313" key="7">
    <source>
        <dbReference type="EMBL" id="MFH8249345.1"/>
    </source>
</evidence>
<dbReference type="Pfam" id="PF02633">
    <property type="entry name" value="Creatininase"/>
    <property type="match status" value="1"/>
</dbReference>
<dbReference type="PANTHER" id="PTHR35005:SF1">
    <property type="entry name" value="2-AMINO-5-FORMYLAMINO-6-RIBOSYLAMINOPYRIMIDIN-4(3H)-ONE 5'-MONOPHOSPHATE DEFORMYLASE"/>
    <property type="match status" value="1"/>
</dbReference>
<sequence length="282" mass="28770">MTGTPLLALRTWPDVVRAVVLVPVGSTEQHGPHLPLSTDTVIAAAVADDLAARCRSAGLEAVVAPPIAYGASGEHQDFPGTVSIGTPALAFTLLELGRSASAWADRIVFVNGHGGNLEALAEAVPTLRSEGRDAAWLPCAPPRATDAHAGFDETSLMLHLRPQDVRTELAEPGARAPMSELLPRLRDAGVRATSPNGVLGDPTGASAAHGTALFAGMCDGAWARLRHGTPGADGCLLPPSAEPAAAPAPQRADQPATGPAPQRADQPAPQSAAIEPSVESAP</sequence>
<dbReference type="InterPro" id="IPR023871">
    <property type="entry name" value="MftE"/>
</dbReference>
<feature type="region of interest" description="Disordered" evidence="6">
    <location>
        <begin position="233"/>
        <end position="282"/>
    </location>
</feature>
<protein>
    <submittedName>
        <fullName evidence="7">Mycofactocin biosynthesis peptidyl-dipeptidase MftE</fullName>
    </submittedName>
</protein>
<name>A0ABW7Q3P1_9MICO</name>
<comment type="cofactor">
    <cofactor evidence="1">
        <name>Zn(2+)</name>
        <dbReference type="ChEBI" id="CHEBI:29105"/>
    </cofactor>
</comment>
<dbReference type="PANTHER" id="PTHR35005">
    <property type="entry name" value="3-DEHYDRO-SCYLLO-INOSOSE HYDROLASE"/>
    <property type="match status" value="1"/>
</dbReference>
<dbReference type="InterPro" id="IPR003785">
    <property type="entry name" value="Creatininase/forma_Hydrolase"/>
</dbReference>
<evidence type="ECO:0000256" key="2">
    <source>
        <dbReference type="ARBA" id="ARBA00022723"/>
    </source>
</evidence>
<evidence type="ECO:0000256" key="1">
    <source>
        <dbReference type="ARBA" id="ARBA00001947"/>
    </source>
</evidence>
<evidence type="ECO:0000256" key="3">
    <source>
        <dbReference type="ARBA" id="ARBA00022801"/>
    </source>
</evidence>
<reference evidence="7 8" key="1">
    <citation type="submission" date="2024-09" db="EMBL/GenBank/DDBJ databases">
        <authorList>
            <person name="Pan X."/>
        </authorList>
    </citation>
    <scope>NUCLEOTIDE SEQUENCE [LARGE SCALE GENOMIC DNA]</scope>
    <source>
        <strain evidence="7 8">B2969</strain>
    </source>
</reference>
<feature type="compositionally biased region" description="Low complexity" evidence="6">
    <location>
        <begin position="238"/>
        <end position="273"/>
    </location>
</feature>
<comment type="caution">
    <text evidence="7">The sequence shown here is derived from an EMBL/GenBank/DDBJ whole genome shotgun (WGS) entry which is preliminary data.</text>
</comment>
<dbReference type="SUPFAM" id="SSF102215">
    <property type="entry name" value="Creatininase"/>
    <property type="match status" value="1"/>
</dbReference>
<proteinExistence type="inferred from homology"/>
<evidence type="ECO:0000313" key="8">
    <source>
        <dbReference type="Proteomes" id="UP001610861"/>
    </source>
</evidence>
<dbReference type="Gene3D" id="3.40.50.10310">
    <property type="entry name" value="Creatininase"/>
    <property type="match status" value="1"/>
</dbReference>
<dbReference type="InterPro" id="IPR024087">
    <property type="entry name" value="Creatininase-like_sf"/>
</dbReference>